<dbReference type="AlphaFoldDB" id="A0AAN9QSE9"/>
<feature type="region of interest" description="Disordered" evidence="1">
    <location>
        <begin position="52"/>
        <end position="119"/>
    </location>
</feature>
<evidence type="ECO:0000313" key="2">
    <source>
        <dbReference type="EMBL" id="KAK7345096.1"/>
    </source>
</evidence>
<keyword evidence="3" id="KW-1185">Reference proteome</keyword>
<evidence type="ECO:0000256" key="1">
    <source>
        <dbReference type="SAM" id="MobiDB-lite"/>
    </source>
</evidence>
<name>A0AAN9QSE9_CANGL</name>
<protein>
    <submittedName>
        <fullName evidence="2">Uncharacterized protein</fullName>
    </submittedName>
</protein>
<proteinExistence type="predicted"/>
<evidence type="ECO:0000313" key="3">
    <source>
        <dbReference type="Proteomes" id="UP001367508"/>
    </source>
</evidence>
<dbReference type="Proteomes" id="UP001367508">
    <property type="component" value="Unassembled WGS sequence"/>
</dbReference>
<sequence>MDTGSITEAKEDWLRHAQKVDERFRIKTALSRRQSRSRSFEELLFVRASDSIDVGDGRLGPPSEAKATLPSSQAKKIGFKPKFSGETNAIDSDWMKTSPPKPREPEPNLDPEASRFECP</sequence>
<organism evidence="2 3">
    <name type="scientific">Canavalia gladiata</name>
    <name type="common">Sword bean</name>
    <name type="synonym">Dolichos gladiatus</name>
    <dbReference type="NCBI Taxonomy" id="3824"/>
    <lineage>
        <taxon>Eukaryota</taxon>
        <taxon>Viridiplantae</taxon>
        <taxon>Streptophyta</taxon>
        <taxon>Embryophyta</taxon>
        <taxon>Tracheophyta</taxon>
        <taxon>Spermatophyta</taxon>
        <taxon>Magnoliopsida</taxon>
        <taxon>eudicotyledons</taxon>
        <taxon>Gunneridae</taxon>
        <taxon>Pentapetalae</taxon>
        <taxon>rosids</taxon>
        <taxon>fabids</taxon>
        <taxon>Fabales</taxon>
        <taxon>Fabaceae</taxon>
        <taxon>Papilionoideae</taxon>
        <taxon>50 kb inversion clade</taxon>
        <taxon>NPAAA clade</taxon>
        <taxon>indigoferoid/millettioid clade</taxon>
        <taxon>Phaseoleae</taxon>
        <taxon>Canavalia</taxon>
    </lineage>
</organism>
<comment type="caution">
    <text evidence="2">The sequence shown here is derived from an EMBL/GenBank/DDBJ whole genome shotgun (WGS) entry which is preliminary data.</text>
</comment>
<gene>
    <name evidence="2" type="ORF">VNO77_15526</name>
</gene>
<dbReference type="EMBL" id="JAYMYQ010000003">
    <property type="protein sequence ID" value="KAK7345096.1"/>
    <property type="molecule type" value="Genomic_DNA"/>
</dbReference>
<reference evidence="2 3" key="1">
    <citation type="submission" date="2024-01" db="EMBL/GenBank/DDBJ databases">
        <title>The genomes of 5 underutilized Papilionoideae crops provide insights into root nodulation and disease resistanc.</title>
        <authorList>
            <person name="Jiang F."/>
        </authorList>
    </citation>
    <scope>NUCLEOTIDE SEQUENCE [LARGE SCALE GENOMIC DNA]</scope>
    <source>
        <strain evidence="2">LVBAO_FW01</strain>
        <tissue evidence="2">Leaves</tissue>
    </source>
</reference>
<feature type="compositionally biased region" description="Basic and acidic residues" evidence="1">
    <location>
        <begin position="101"/>
        <end position="119"/>
    </location>
</feature>
<accession>A0AAN9QSE9</accession>